<keyword evidence="9" id="KW-0739">Sodium transport</keyword>
<feature type="domain" description="Citrate transporter-like" evidence="12">
    <location>
        <begin position="14"/>
        <end position="128"/>
    </location>
</feature>
<evidence type="ECO:0000313" key="13">
    <source>
        <dbReference type="EMBL" id="MEF3079771.1"/>
    </source>
</evidence>
<evidence type="ECO:0000259" key="12">
    <source>
        <dbReference type="Pfam" id="PF03600"/>
    </source>
</evidence>
<evidence type="ECO:0000256" key="4">
    <source>
        <dbReference type="ARBA" id="ARBA00022692"/>
    </source>
</evidence>
<keyword evidence="7" id="KW-0406">Ion transport</keyword>
<reference evidence="13 14" key="1">
    <citation type="submission" date="2024-02" db="EMBL/GenBank/DDBJ databases">
        <title>Winogradskyella poriferorum JCM 12885.</title>
        <authorList>
            <person name="Zhang D.-F."/>
            <person name="Fu Z.-Y."/>
        </authorList>
    </citation>
    <scope>NUCLEOTIDE SEQUENCE [LARGE SCALE GENOMIC DNA]</scope>
    <source>
        <strain evidence="13 14">JCM 12885</strain>
    </source>
</reference>
<comment type="caution">
    <text evidence="13">The sequence shown here is derived from an EMBL/GenBank/DDBJ whole genome shotgun (WGS) entry which is preliminary data.</text>
</comment>
<feature type="transmembrane region" description="Helical" evidence="11">
    <location>
        <begin position="30"/>
        <end position="53"/>
    </location>
</feature>
<dbReference type="Pfam" id="PF03600">
    <property type="entry name" value="CitMHS"/>
    <property type="match status" value="1"/>
</dbReference>
<dbReference type="PANTHER" id="PTHR43269:SF2">
    <property type="entry name" value="SODIUM_PROTON ANTIPORTER 1-RELATED"/>
    <property type="match status" value="1"/>
</dbReference>
<dbReference type="RefSeq" id="WP_331810506.1">
    <property type="nucleotide sequence ID" value="NZ_JAZHOU010000004.1"/>
</dbReference>
<dbReference type="PANTHER" id="PTHR43269">
    <property type="entry name" value="SODIUM/PROTON ANTIPORTER 1-RELATED"/>
    <property type="match status" value="1"/>
</dbReference>
<keyword evidence="6" id="KW-0915">Sodium</keyword>
<comment type="similarity">
    <text evidence="10">Belongs to the NhaD Na(+)/H(+) (TC 2.A.62) antiporter family.</text>
</comment>
<evidence type="ECO:0000256" key="2">
    <source>
        <dbReference type="ARBA" id="ARBA00022448"/>
    </source>
</evidence>
<comment type="subcellular location">
    <subcellularLocation>
        <location evidence="1">Membrane</location>
        <topology evidence="1">Multi-pass membrane protein</topology>
    </subcellularLocation>
</comment>
<evidence type="ECO:0000256" key="10">
    <source>
        <dbReference type="ARBA" id="ARBA00025753"/>
    </source>
</evidence>
<dbReference type="EMBL" id="JAZHOU010000004">
    <property type="protein sequence ID" value="MEF3079771.1"/>
    <property type="molecule type" value="Genomic_DNA"/>
</dbReference>
<keyword evidence="4 11" id="KW-0812">Transmembrane</keyword>
<keyword evidence="2" id="KW-0813">Transport</keyword>
<feature type="transmembrane region" description="Helical" evidence="11">
    <location>
        <begin position="6"/>
        <end position="23"/>
    </location>
</feature>
<dbReference type="InterPro" id="IPR004680">
    <property type="entry name" value="Cit_transptr-like_dom"/>
</dbReference>
<evidence type="ECO:0000256" key="5">
    <source>
        <dbReference type="ARBA" id="ARBA00022989"/>
    </source>
</evidence>
<dbReference type="InterPro" id="IPR045016">
    <property type="entry name" value="NhaD-like"/>
</dbReference>
<keyword evidence="8 11" id="KW-0472">Membrane</keyword>
<keyword evidence="5 11" id="KW-1133">Transmembrane helix</keyword>
<evidence type="ECO:0000256" key="1">
    <source>
        <dbReference type="ARBA" id="ARBA00004141"/>
    </source>
</evidence>
<organism evidence="13 14">
    <name type="scientific">Winogradskyella poriferorum</name>
    <dbReference type="NCBI Taxonomy" id="307627"/>
    <lineage>
        <taxon>Bacteria</taxon>
        <taxon>Pseudomonadati</taxon>
        <taxon>Bacteroidota</taxon>
        <taxon>Flavobacteriia</taxon>
        <taxon>Flavobacteriales</taxon>
        <taxon>Flavobacteriaceae</taxon>
        <taxon>Winogradskyella</taxon>
    </lineage>
</organism>
<name>A0ABU7W737_9FLAO</name>
<evidence type="ECO:0000256" key="7">
    <source>
        <dbReference type="ARBA" id="ARBA00023065"/>
    </source>
</evidence>
<proteinExistence type="inferred from homology"/>
<gene>
    <name evidence="13" type="ORF">V1468_12200</name>
</gene>
<evidence type="ECO:0000256" key="6">
    <source>
        <dbReference type="ARBA" id="ARBA00023053"/>
    </source>
</evidence>
<evidence type="ECO:0000313" key="14">
    <source>
        <dbReference type="Proteomes" id="UP001356704"/>
    </source>
</evidence>
<evidence type="ECO:0000256" key="3">
    <source>
        <dbReference type="ARBA" id="ARBA00022449"/>
    </source>
</evidence>
<evidence type="ECO:0000256" key="9">
    <source>
        <dbReference type="ARBA" id="ARBA00023201"/>
    </source>
</evidence>
<evidence type="ECO:0000256" key="8">
    <source>
        <dbReference type="ARBA" id="ARBA00023136"/>
    </source>
</evidence>
<keyword evidence="3" id="KW-0050">Antiport</keyword>
<accession>A0ABU7W737</accession>
<feature type="transmembrane region" description="Helical" evidence="11">
    <location>
        <begin position="111"/>
        <end position="126"/>
    </location>
</feature>
<sequence>MLYTTILIAFLIGYFFIAFEHSIKVDKAVVALLTGTICWVLLVFALENGSIGFSEESVIQFIPESIRHHIGDISEILFFLMGAMTIVEIIDAHEGFTIITEKISTTKRVKLIWILSIVTFFLSAALDNPNNRYRDVCSIKENDCRQKRFMAVCRYVDYCSQCRWSVVSNR</sequence>
<keyword evidence="14" id="KW-1185">Reference proteome</keyword>
<dbReference type="Proteomes" id="UP001356704">
    <property type="component" value="Unassembled WGS sequence"/>
</dbReference>
<evidence type="ECO:0000256" key="11">
    <source>
        <dbReference type="SAM" id="Phobius"/>
    </source>
</evidence>
<protein>
    <submittedName>
        <fullName evidence="13">SLC13 family permease</fullName>
    </submittedName>
</protein>